<organism evidence="7 8">
    <name type="scientific">Metabacillus indicus</name>
    <name type="common">Bacillus indicus</name>
    <dbReference type="NCBI Taxonomy" id="246786"/>
    <lineage>
        <taxon>Bacteria</taxon>
        <taxon>Bacillati</taxon>
        <taxon>Bacillota</taxon>
        <taxon>Bacilli</taxon>
        <taxon>Bacillales</taxon>
        <taxon>Bacillaceae</taxon>
        <taxon>Metabacillus</taxon>
    </lineage>
</organism>
<dbReference type="EMBL" id="JNVC02000008">
    <property type="protein sequence ID" value="KEZ49734.1"/>
    <property type="molecule type" value="Genomic_DNA"/>
</dbReference>
<dbReference type="Proteomes" id="UP000028549">
    <property type="component" value="Unassembled WGS sequence"/>
</dbReference>
<evidence type="ECO:0000256" key="3">
    <source>
        <dbReference type="ARBA" id="ARBA00022989"/>
    </source>
</evidence>
<feature type="transmembrane region" description="Helical" evidence="6">
    <location>
        <begin position="64"/>
        <end position="83"/>
    </location>
</feature>
<evidence type="ECO:0000256" key="4">
    <source>
        <dbReference type="ARBA" id="ARBA00023136"/>
    </source>
</evidence>
<evidence type="ECO:0000256" key="5">
    <source>
        <dbReference type="ARBA" id="ARBA00023600"/>
    </source>
</evidence>
<evidence type="ECO:0000313" key="7">
    <source>
        <dbReference type="EMBL" id="KEZ49734.1"/>
    </source>
</evidence>
<keyword evidence="2 6" id="KW-0812">Transmembrane</keyword>
<dbReference type="RefSeq" id="WP_029278836.1">
    <property type="nucleotide sequence ID" value="NZ_JNVC02000008.1"/>
</dbReference>
<feature type="transmembrane region" description="Helical" evidence="6">
    <location>
        <begin position="7"/>
        <end position="23"/>
    </location>
</feature>
<evidence type="ECO:0008006" key="9">
    <source>
        <dbReference type="Google" id="ProtNLM"/>
    </source>
</evidence>
<protein>
    <recommendedName>
        <fullName evidence="9">Holin</fullName>
    </recommendedName>
</protein>
<proteinExistence type="inferred from homology"/>
<feature type="transmembrane region" description="Helical" evidence="6">
    <location>
        <begin position="29"/>
        <end position="52"/>
    </location>
</feature>
<gene>
    <name evidence="7" type="ORF">GS18_0214360</name>
</gene>
<dbReference type="GO" id="GO:0016020">
    <property type="term" value="C:membrane"/>
    <property type="evidence" value="ECO:0007669"/>
    <property type="project" value="UniProtKB-SubCell"/>
</dbReference>
<keyword evidence="3 6" id="KW-1133">Transmembrane helix</keyword>
<dbReference type="AlphaFoldDB" id="A0A084GQX2"/>
<evidence type="ECO:0000256" key="1">
    <source>
        <dbReference type="ARBA" id="ARBA00004141"/>
    </source>
</evidence>
<reference evidence="7 8" key="1">
    <citation type="journal article" date="2005" name="Int. J. Syst. Evol. Microbiol.">
        <title>Bacillus cibi sp. nov., isolated from jeotgal, a traditional Korean fermented seafood.</title>
        <authorList>
            <person name="Yoon J.H."/>
            <person name="Lee C.H."/>
            <person name="Oh T.K."/>
        </authorList>
    </citation>
    <scope>NUCLEOTIDE SEQUENCE [LARGE SCALE GENOMIC DNA]</scope>
    <source>
        <strain evidence="7 8">DSM 16189</strain>
    </source>
</reference>
<dbReference type="Pfam" id="PF05105">
    <property type="entry name" value="Phage_holin_4_1"/>
    <property type="match status" value="1"/>
</dbReference>
<evidence type="ECO:0000256" key="6">
    <source>
        <dbReference type="SAM" id="Phobius"/>
    </source>
</evidence>
<name>A0A084GQX2_METID</name>
<keyword evidence="4 6" id="KW-0472">Membrane</keyword>
<dbReference type="NCBIfam" id="TIGR01593">
    <property type="entry name" value="holin_tox_secr"/>
    <property type="match status" value="1"/>
</dbReference>
<comment type="subcellular location">
    <subcellularLocation>
        <location evidence="1">Membrane</location>
        <topology evidence="1">Multi-pass membrane protein</topology>
    </subcellularLocation>
</comment>
<evidence type="ECO:0000256" key="2">
    <source>
        <dbReference type="ARBA" id="ARBA00022692"/>
    </source>
</evidence>
<comment type="caution">
    <text evidence="7">The sequence shown here is derived from an EMBL/GenBank/DDBJ whole genome shotgun (WGS) entry which is preliminary data.</text>
</comment>
<sequence>MSRPEMGLLMLTSVYFSVLTFIIGELHEIFLILLALMALELITFLLAGVINSNGNLLKNAASRFGAKVIIIAVVAVANLIDLILNTSYLLRDGTICFYIVFEALRILRNAHYVKLPVPQFLIRILEFIEQLLKR</sequence>
<keyword evidence="8" id="KW-1185">Reference proteome</keyword>
<dbReference type="OrthoDB" id="88184at2"/>
<evidence type="ECO:0000313" key="8">
    <source>
        <dbReference type="Proteomes" id="UP000028549"/>
    </source>
</evidence>
<dbReference type="InterPro" id="IPR006480">
    <property type="entry name" value="Phage_holin_4_1"/>
</dbReference>
<comment type="similarity">
    <text evidence="5">Belongs to the bacteriophage holin family. Cp-1 holin subfamily.</text>
</comment>
<dbReference type="STRING" id="246786.GS18_0214360"/>
<accession>A0A084GQX2</accession>